<comment type="caution">
    <text evidence="2">The sequence shown here is derived from an EMBL/GenBank/DDBJ whole genome shotgun (WGS) entry which is preliminary data.</text>
</comment>
<feature type="compositionally biased region" description="Basic and acidic residues" evidence="1">
    <location>
        <begin position="20"/>
        <end position="30"/>
    </location>
</feature>
<evidence type="ECO:0000313" key="2">
    <source>
        <dbReference type="EMBL" id="KAF2609551.1"/>
    </source>
</evidence>
<feature type="region of interest" description="Disordered" evidence="1">
    <location>
        <begin position="19"/>
        <end position="49"/>
    </location>
</feature>
<dbReference type="EMBL" id="QGKY02000089">
    <property type="protein sequence ID" value="KAF2609551.1"/>
    <property type="molecule type" value="Genomic_DNA"/>
</dbReference>
<dbReference type="AlphaFoldDB" id="A0A8S9LUY1"/>
<protein>
    <submittedName>
        <fullName evidence="2">Uncharacterized protein</fullName>
    </submittedName>
</protein>
<gene>
    <name evidence="2" type="ORF">F2Q70_00011394</name>
</gene>
<sequence>MSLRGSYYKAPMVTSINTKRGIDPSRLGERHKVRSASSYSESGGVGRRVRANSPVRRVGRCVRSNSPKGRVGRCARSISPVRRVGLLVWFRDPILSSLLLWNFCREMQGFSNKYLDLQTQGLQPPERLSSDLLHYADDLPGHTGLLSLHVQESKSQPCLAAQYRSMSGLKYRSMSDGRCRSTGDECLRSTMVSEYRSTGLVPGSMVVDENRATNKRCCRSMRSVLLCGLNVPNLPDLVRIAVEFPCYFWNCWACT</sequence>
<proteinExistence type="predicted"/>
<accession>A0A8S9LUY1</accession>
<evidence type="ECO:0000256" key="1">
    <source>
        <dbReference type="SAM" id="MobiDB-lite"/>
    </source>
</evidence>
<reference evidence="2" key="1">
    <citation type="submission" date="2019-12" db="EMBL/GenBank/DDBJ databases">
        <title>Genome sequencing and annotation of Brassica cretica.</title>
        <authorList>
            <person name="Studholme D.J."/>
            <person name="Sarris P.F."/>
        </authorList>
    </citation>
    <scope>NUCLEOTIDE SEQUENCE</scope>
    <source>
        <strain evidence="2">PFS-102/07</strain>
        <tissue evidence="2">Leaf</tissue>
    </source>
</reference>
<name>A0A8S9LUY1_BRACR</name>
<organism evidence="2">
    <name type="scientific">Brassica cretica</name>
    <name type="common">Mustard</name>
    <dbReference type="NCBI Taxonomy" id="69181"/>
    <lineage>
        <taxon>Eukaryota</taxon>
        <taxon>Viridiplantae</taxon>
        <taxon>Streptophyta</taxon>
        <taxon>Embryophyta</taxon>
        <taxon>Tracheophyta</taxon>
        <taxon>Spermatophyta</taxon>
        <taxon>Magnoliopsida</taxon>
        <taxon>eudicotyledons</taxon>
        <taxon>Gunneridae</taxon>
        <taxon>Pentapetalae</taxon>
        <taxon>rosids</taxon>
        <taxon>malvids</taxon>
        <taxon>Brassicales</taxon>
        <taxon>Brassicaceae</taxon>
        <taxon>Brassiceae</taxon>
        <taxon>Brassica</taxon>
    </lineage>
</organism>